<organism evidence="7 8">
    <name type="scientific">Sphingomonas lacunae</name>
    <dbReference type="NCBI Taxonomy" id="2698828"/>
    <lineage>
        <taxon>Bacteria</taxon>
        <taxon>Pseudomonadati</taxon>
        <taxon>Pseudomonadota</taxon>
        <taxon>Alphaproteobacteria</taxon>
        <taxon>Sphingomonadales</taxon>
        <taxon>Sphingomonadaceae</taxon>
        <taxon>Sphingomonas</taxon>
    </lineage>
</organism>
<dbReference type="KEGG" id="slan:GV829_01130"/>
<keyword evidence="8" id="KW-1185">Reference proteome</keyword>
<evidence type="ECO:0000256" key="3">
    <source>
        <dbReference type="ARBA" id="ARBA00022722"/>
    </source>
</evidence>
<dbReference type="InterPro" id="IPR037004">
    <property type="entry name" value="Exonuc_VII_ssu_sf"/>
</dbReference>
<evidence type="ECO:0000313" key="7">
    <source>
        <dbReference type="EMBL" id="QJQ33491.1"/>
    </source>
</evidence>
<dbReference type="Gene3D" id="1.10.287.1040">
    <property type="entry name" value="Exonuclease VII, small subunit"/>
    <property type="match status" value="1"/>
</dbReference>
<keyword evidence="5 6" id="KW-0269">Exonuclease</keyword>
<dbReference type="AlphaFoldDB" id="A0A6M4B256"/>
<keyword evidence="4 6" id="KW-0378">Hydrolase</keyword>
<sequence length="79" mass="8550">MSQNLAGLSFEDALEQLAAIVRQLEAGQVPLDNAIALYERATALKAHCDARLRDAEARIERIRIGTDGQPTGISPFDAD</sequence>
<keyword evidence="3 6" id="KW-0540">Nuclease</keyword>
<comment type="similarity">
    <text evidence="1 6">Belongs to the XseB family.</text>
</comment>
<dbReference type="HAMAP" id="MF_00337">
    <property type="entry name" value="Exonuc_7_S"/>
    <property type="match status" value="1"/>
</dbReference>
<keyword evidence="2 6" id="KW-0963">Cytoplasm</keyword>
<evidence type="ECO:0000256" key="2">
    <source>
        <dbReference type="ARBA" id="ARBA00022490"/>
    </source>
</evidence>
<evidence type="ECO:0000256" key="4">
    <source>
        <dbReference type="ARBA" id="ARBA00022801"/>
    </source>
</evidence>
<comment type="subcellular location">
    <subcellularLocation>
        <location evidence="6">Cytoplasm</location>
    </subcellularLocation>
</comment>
<dbReference type="NCBIfam" id="TIGR01280">
    <property type="entry name" value="xseB"/>
    <property type="match status" value="1"/>
</dbReference>
<comment type="function">
    <text evidence="6">Bidirectionally degrades single-stranded DNA into large acid-insoluble oligonucleotides, which are then degraded further into small acid-soluble oligonucleotides.</text>
</comment>
<dbReference type="PANTHER" id="PTHR34137">
    <property type="entry name" value="EXODEOXYRIBONUCLEASE 7 SMALL SUBUNIT"/>
    <property type="match status" value="1"/>
</dbReference>
<protein>
    <recommendedName>
        <fullName evidence="6">Exodeoxyribonuclease 7 small subunit</fullName>
        <ecNumber evidence="6">3.1.11.6</ecNumber>
    </recommendedName>
    <alternativeName>
        <fullName evidence="6">Exodeoxyribonuclease VII small subunit</fullName>
        <shortName evidence="6">Exonuclease VII small subunit</shortName>
    </alternativeName>
</protein>
<dbReference type="InterPro" id="IPR003761">
    <property type="entry name" value="Exonuc_VII_S"/>
</dbReference>
<reference evidence="7 8" key="1">
    <citation type="submission" date="2020-01" db="EMBL/GenBank/DDBJ databases">
        <title>Sphingomonas sp. strain CSW-10.</title>
        <authorList>
            <person name="Chen W.-M."/>
        </authorList>
    </citation>
    <scope>NUCLEOTIDE SEQUENCE [LARGE SCALE GENOMIC DNA]</scope>
    <source>
        <strain evidence="7 8">CSW-10</strain>
    </source>
</reference>
<gene>
    <name evidence="6" type="primary">xseB</name>
    <name evidence="7" type="ORF">GV829_01130</name>
</gene>
<proteinExistence type="inferred from homology"/>
<dbReference type="GO" id="GO:0005829">
    <property type="term" value="C:cytosol"/>
    <property type="evidence" value="ECO:0007669"/>
    <property type="project" value="TreeGrafter"/>
</dbReference>
<dbReference type="GO" id="GO:0006308">
    <property type="term" value="P:DNA catabolic process"/>
    <property type="evidence" value="ECO:0007669"/>
    <property type="project" value="UniProtKB-UniRule"/>
</dbReference>
<dbReference type="GO" id="GO:0008855">
    <property type="term" value="F:exodeoxyribonuclease VII activity"/>
    <property type="evidence" value="ECO:0007669"/>
    <property type="project" value="UniProtKB-UniRule"/>
</dbReference>
<dbReference type="NCBIfam" id="NF002139">
    <property type="entry name" value="PRK00977.1-3"/>
    <property type="match status" value="1"/>
</dbReference>
<dbReference type="EC" id="3.1.11.6" evidence="6"/>
<dbReference type="Pfam" id="PF02609">
    <property type="entry name" value="Exonuc_VII_S"/>
    <property type="match status" value="1"/>
</dbReference>
<dbReference type="PANTHER" id="PTHR34137:SF1">
    <property type="entry name" value="EXODEOXYRIBONUCLEASE 7 SMALL SUBUNIT"/>
    <property type="match status" value="1"/>
</dbReference>
<evidence type="ECO:0000256" key="5">
    <source>
        <dbReference type="ARBA" id="ARBA00022839"/>
    </source>
</evidence>
<evidence type="ECO:0000256" key="1">
    <source>
        <dbReference type="ARBA" id="ARBA00009998"/>
    </source>
</evidence>
<accession>A0A6M4B256</accession>
<comment type="subunit">
    <text evidence="6">Heterooligomer composed of large and small subunits.</text>
</comment>
<comment type="catalytic activity">
    <reaction evidence="6">
        <text>Exonucleolytic cleavage in either 5'- to 3'- or 3'- to 5'-direction to yield nucleoside 5'-phosphates.</text>
        <dbReference type="EC" id="3.1.11.6"/>
    </reaction>
</comment>
<name>A0A6M4B256_9SPHN</name>
<dbReference type="GO" id="GO:0009318">
    <property type="term" value="C:exodeoxyribonuclease VII complex"/>
    <property type="evidence" value="ECO:0007669"/>
    <property type="project" value="UniProtKB-UniRule"/>
</dbReference>
<evidence type="ECO:0000313" key="8">
    <source>
        <dbReference type="Proteomes" id="UP000503018"/>
    </source>
</evidence>
<dbReference type="SUPFAM" id="SSF116842">
    <property type="entry name" value="XseB-like"/>
    <property type="match status" value="1"/>
</dbReference>
<dbReference type="EMBL" id="CP053015">
    <property type="protein sequence ID" value="QJQ33491.1"/>
    <property type="molecule type" value="Genomic_DNA"/>
</dbReference>
<dbReference type="Proteomes" id="UP000503018">
    <property type="component" value="Chromosome"/>
</dbReference>
<evidence type="ECO:0000256" key="6">
    <source>
        <dbReference type="HAMAP-Rule" id="MF_00337"/>
    </source>
</evidence>